<protein>
    <submittedName>
        <fullName evidence="1">Uncharacterized protein</fullName>
    </submittedName>
</protein>
<comment type="caution">
    <text evidence="1">The sequence shown here is derived from an EMBL/GenBank/DDBJ whole genome shotgun (WGS) entry which is preliminary data.</text>
</comment>
<dbReference type="Proteomes" id="UP001162162">
    <property type="component" value="Unassembled WGS sequence"/>
</dbReference>
<evidence type="ECO:0000313" key="1">
    <source>
        <dbReference type="EMBL" id="KAJ8934949.1"/>
    </source>
</evidence>
<proteinExistence type="predicted"/>
<evidence type="ECO:0000313" key="2">
    <source>
        <dbReference type="Proteomes" id="UP001162162"/>
    </source>
</evidence>
<reference evidence="1" key="1">
    <citation type="journal article" date="2023" name="Insect Mol. Biol.">
        <title>Genome sequencing provides insights into the evolution of gene families encoding plant cell wall-degrading enzymes in longhorned beetles.</title>
        <authorList>
            <person name="Shin N.R."/>
            <person name="Okamura Y."/>
            <person name="Kirsch R."/>
            <person name="Pauchet Y."/>
        </authorList>
    </citation>
    <scope>NUCLEOTIDE SEQUENCE</scope>
    <source>
        <strain evidence="1">AMC_N1</strain>
    </source>
</reference>
<organism evidence="1 2">
    <name type="scientific">Aromia moschata</name>
    <dbReference type="NCBI Taxonomy" id="1265417"/>
    <lineage>
        <taxon>Eukaryota</taxon>
        <taxon>Metazoa</taxon>
        <taxon>Ecdysozoa</taxon>
        <taxon>Arthropoda</taxon>
        <taxon>Hexapoda</taxon>
        <taxon>Insecta</taxon>
        <taxon>Pterygota</taxon>
        <taxon>Neoptera</taxon>
        <taxon>Endopterygota</taxon>
        <taxon>Coleoptera</taxon>
        <taxon>Polyphaga</taxon>
        <taxon>Cucujiformia</taxon>
        <taxon>Chrysomeloidea</taxon>
        <taxon>Cerambycidae</taxon>
        <taxon>Cerambycinae</taxon>
        <taxon>Callichromatini</taxon>
        <taxon>Aromia</taxon>
    </lineage>
</organism>
<sequence>MRDSGDTSCDCEVSLYMLQFREEIYLTEIHKIPILQMIACGDGTRTQAEVIITPIPRKISGVAADISRYRKLNRKVVSGTWTCTAAKEKSSQ</sequence>
<dbReference type="EMBL" id="JAPWTK010000959">
    <property type="protein sequence ID" value="KAJ8934949.1"/>
    <property type="molecule type" value="Genomic_DNA"/>
</dbReference>
<accession>A0AAV8X7K6</accession>
<keyword evidence="2" id="KW-1185">Reference proteome</keyword>
<dbReference type="AlphaFoldDB" id="A0AAV8X7K6"/>
<name>A0AAV8X7K6_9CUCU</name>
<gene>
    <name evidence="1" type="ORF">NQ318_000486</name>
</gene>